<dbReference type="Proteomes" id="UP001209878">
    <property type="component" value="Unassembled WGS sequence"/>
</dbReference>
<sequence length="73" mass="8214">MLALLNDFVSYQSYLSSVVRFSSWCSNNFLHLNVSKPKKCASTSVEIELSLVLLSSTVNLWNTLIHSNTSVLY</sequence>
<reference evidence="1" key="1">
    <citation type="journal article" date="2023" name="Mol. Biol. Evol.">
        <title>Third-Generation Sequencing Reveals the Adaptive Role of the Epigenome in Three Deep-Sea Polychaetes.</title>
        <authorList>
            <person name="Perez M."/>
            <person name="Aroh O."/>
            <person name="Sun Y."/>
            <person name="Lan Y."/>
            <person name="Juniper S.K."/>
            <person name="Young C.R."/>
            <person name="Angers B."/>
            <person name="Qian P.Y."/>
        </authorList>
    </citation>
    <scope>NUCLEOTIDE SEQUENCE</scope>
    <source>
        <strain evidence="1">R07B-5</strain>
    </source>
</reference>
<gene>
    <name evidence="1" type="ORF">NP493_1036g00020</name>
</gene>
<name>A0AAD9KIF0_RIDPI</name>
<evidence type="ECO:0000313" key="1">
    <source>
        <dbReference type="EMBL" id="KAK2171710.1"/>
    </source>
</evidence>
<dbReference type="EMBL" id="JAODUO010001036">
    <property type="protein sequence ID" value="KAK2171710.1"/>
    <property type="molecule type" value="Genomic_DNA"/>
</dbReference>
<keyword evidence="2" id="KW-1185">Reference proteome</keyword>
<accession>A0AAD9KIF0</accession>
<protein>
    <submittedName>
        <fullName evidence="1">Uncharacterized protein</fullName>
    </submittedName>
</protein>
<organism evidence="1 2">
    <name type="scientific">Ridgeia piscesae</name>
    <name type="common">Tubeworm</name>
    <dbReference type="NCBI Taxonomy" id="27915"/>
    <lineage>
        <taxon>Eukaryota</taxon>
        <taxon>Metazoa</taxon>
        <taxon>Spiralia</taxon>
        <taxon>Lophotrochozoa</taxon>
        <taxon>Annelida</taxon>
        <taxon>Polychaeta</taxon>
        <taxon>Sedentaria</taxon>
        <taxon>Canalipalpata</taxon>
        <taxon>Sabellida</taxon>
        <taxon>Siboglinidae</taxon>
        <taxon>Ridgeia</taxon>
    </lineage>
</organism>
<proteinExistence type="predicted"/>
<dbReference type="AlphaFoldDB" id="A0AAD9KIF0"/>
<comment type="caution">
    <text evidence="1">The sequence shown here is derived from an EMBL/GenBank/DDBJ whole genome shotgun (WGS) entry which is preliminary data.</text>
</comment>
<evidence type="ECO:0000313" key="2">
    <source>
        <dbReference type="Proteomes" id="UP001209878"/>
    </source>
</evidence>